<dbReference type="RefSeq" id="WP_104410531.1">
    <property type="nucleotide sequence ID" value="NZ_PTIS01000018.1"/>
</dbReference>
<dbReference type="PANTHER" id="PTHR34094:SF1">
    <property type="entry name" value="PROTEIN FAM185A"/>
    <property type="match status" value="1"/>
</dbReference>
<dbReference type="AlphaFoldDB" id="A0A2S6FV85"/>
<proteinExistence type="predicted"/>
<dbReference type="EMBL" id="PTIS01000018">
    <property type="protein sequence ID" value="PPK45948.1"/>
    <property type="molecule type" value="Genomic_DNA"/>
</dbReference>
<feature type="transmembrane region" description="Helical" evidence="1">
    <location>
        <begin position="12"/>
        <end position="30"/>
    </location>
</feature>
<evidence type="ECO:0000313" key="4">
    <source>
        <dbReference type="Proteomes" id="UP000239863"/>
    </source>
</evidence>
<keyword evidence="1" id="KW-1133">Transmembrane helix</keyword>
<dbReference type="OrthoDB" id="2064627at2"/>
<keyword evidence="1" id="KW-0812">Transmembrane</keyword>
<gene>
    <name evidence="3" type="ORF">BD821_11829</name>
</gene>
<accession>A0A2S6FV85</accession>
<evidence type="ECO:0000313" key="3">
    <source>
        <dbReference type="EMBL" id="PPK45948.1"/>
    </source>
</evidence>
<keyword evidence="1" id="KW-0472">Membrane</keyword>
<feature type="domain" description="DUF4097" evidence="2">
    <location>
        <begin position="76"/>
        <end position="245"/>
    </location>
</feature>
<dbReference type="PANTHER" id="PTHR34094">
    <property type="match status" value="1"/>
</dbReference>
<dbReference type="Pfam" id="PF13349">
    <property type="entry name" value="DUF4097"/>
    <property type="match status" value="1"/>
</dbReference>
<name>A0A2S6FV85_9CLOT</name>
<sequence>MFKNSKLVRKITLYLLCTVLICFWITKMILNSSGFEPNTLFNGFDSNFNIGDHWNGFNYKYNYDVNEEKSIEPSNINSIKIDMVSADIKVLISEDDNIKATLKGYVKSSEEASNPKLDMTSKEGTLYITSQNNAFKGFSSYSMDLELEIFIPKSYVNDLYIKSTSSDISINPLNLNNLNIITTSGFIEAEEITVKSFNFSSTSGDLNINKLNSTQNEIQTSSGNIEVQSMEGNSSISSTSGDLNIDRLSSNQNQIRTTSGNIEIQSIEGNLSLNSTSGDSYLKYNKMPNGNIDISSISGNLEVLTPSNAEFFINASSTSGNITLNKPILAEVKKEHQVKGVVGSDNCKINIKTTSGDVTIK</sequence>
<dbReference type="InterPro" id="IPR025164">
    <property type="entry name" value="Toastrack_DUF4097"/>
</dbReference>
<reference evidence="3 4" key="1">
    <citation type="submission" date="2018-02" db="EMBL/GenBank/DDBJ databases">
        <title>Genomic Encyclopedia of Archaeal and Bacterial Type Strains, Phase II (KMG-II): from individual species to whole genera.</title>
        <authorList>
            <person name="Goeker M."/>
        </authorList>
    </citation>
    <scope>NUCLEOTIDE SEQUENCE [LARGE SCALE GENOMIC DNA]</scope>
    <source>
        <strain evidence="3 4">DSM 15099</strain>
    </source>
</reference>
<organism evidence="3 4">
    <name type="scientific">Clostridium algidicarnis DSM 15099</name>
    <dbReference type="NCBI Taxonomy" id="1121295"/>
    <lineage>
        <taxon>Bacteria</taxon>
        <taxon>Bacillati</taxon>
        <taxon>Bacillota</taxon>
        <taxon>Clostridia</taxon>
        <taxon>Eubacteriales</taxon>
        <taxon>Clostridiaceae</taxon>
        <taxon>Clostridium</taxon>
    </lineage>
</organism>
<comment type="caution">
    <text evidence="3">The sequence shown here is derived from an EMBL/GenBank/DDBJ whole genome shotgun (WGS) entry which is preliminary data.</text>
</comment>
<evidence type="ECO:0000259" key="2">
    <source>
        <dbReference type="Pfam" id="PF13349"/>
    </source>
</evidence>
<evidence type="ECO:0000256" key="1">
    <source>
        <dbReference type="SAM" id="Phobius"/>
    </source>
</evidence>
<dbReference type="Proteomes" id="UP000239863">
    <property type="component" value="Unassembled WGS sequence"/>
</dbReference>
<dbReference type="STRING" id="37659.GCA_000703125_02180"/>
<protein>
    <submittedName>
        <fullName evidence="3">Putative adhesin</fullName>
    </submittedName>
</protein>